<protein>
    <submittedName>
        <fullName evidence="2">3-beta hydroxysteroid dehydrogenase/isomerase family protein</fullName>
    </submittedName>
</protein>
<comment type="caution">
    <text evidence="2">The sequence shown here is derived from an EMBL/GenBank/DDBJ whole genome shotgun (WGS) entry which is preliminary data.</text>
</comment>
<dbReference type="Gene3D" id="3.40.50.720">
    <property type="entry name" value="NAD(P)-binding Rossmann-like Domain"/>
    <property type="match status" value="1"/>
</dbReference>
<dbReference type="InterPro" id="IPR016040">
    <property type="entry name" value="NAD(P)-bd_dom"/>
</dbReference>
<evidence type="ECO:0000313" key="3">
    <source>
        <dbReference type="Proteomes" id="UP000012099"/>
    </source>
</evidence>
<dbReference type="RefSeq" id="WP_002178501.1">
    <property type="nucleotide sequence ID" value="NZ_AHMH02000057.1"/>
</dbReference>
<evidence type="ECO:0000313" key="2">
    <source>
        <dbReference type="EMBL" id="EMN01250.1"/>
    </source>
</evidence>
<dbReference type="InterPro" id="IPR036291">
    <property type="entry name" value="NAD(P)-bd_dom_sf"/>
</dbReference>
<keyword evidence="3" id="KW-1185">Reference proteome</keyword>
<dbReference type="Gene3D" id="3.90.25.10">
    <property type="entry name" value="UDP-galactose 4-epimerase, domain 1"/>
    <property type="match status" value="1"/>
</dbReference>
<organism evidence="2 3">
    <name type="scientific">Leptospira noguchii str. 2007001578</name>
    <dbReference type="NCBI Taxonomy" id="1049974"/>
    <lineage>
        <taxon>Bacteria</taxon>
        <taxon>Pseudomonadati</taxon>
        <taxon>Spirochaetota</taxon>
        <taxon>Spirochaetia</taxon>
        <taxon>Leptospirales</taxon>
        <taxon>Leptospiraceae</taxon>
        <taxon>Leptospira</taxon>
    </lineage>
</organism>
<dbReference type="Proteomes" id="UP000012099">
    <property type="component" value="Unassembled WGS sequence"/>
</dbReference>
<dbReference type="SUPFAM" id="SSF51735">
    <property type="entry name" value="NAD(P)-binding Rossmann-fold domains"/>
    <property type="match status" value="1"/>
</dbReference>
<sequence length="342" mass="38422">MQKENSKVNILISGGAGFIGSHLVDLLLEMGYSVTVLDNLINGSEENLSKAKNHSSRFEFIQGDILDSLICFKIMKNIDYVFHLACLGVRHSIHSPLENHKVNAEGTLNLLTAAKNNDIKHFFYISTSEVYGKTISFPISESAPTNPITVYGASKLAGEYYSLAFLECYKLPVTIMRIFNNYGPRAHYEGDAGEIIPRSIVRALYNEQPIIFGDGKITRDFFYVKDTAAVLAQFLLMAQTDRQREIVAQTFNIGNGTEINLRDLLLALLDIMGKPSLGLKYLESRPADVPRLWVNPSKFNAITNFKSSYSLEKGLIETIDYYRKLSSSKNLINEIAIKNWEK</sequence>
<feature type="domain" description="NAD(P)-binding" evidence="1">
    <location>
        <begin position="11"/>
        <end position="317"/>
    </location>
</feature>
<reference evidence="2 3" key="1">
    <citation type="submission" date="2013-01" db="EMBL/GenBank/DDBJ databases">
        <authorList>
            <person name="Harkins D.M."/>
            <person name="Durkin A.S."/>
            <person name="Brinkac L.M."/>
            <person name="Haft D.H."/>
            <person name="Selengut J.D."/>
            <person name="Sanka R."/>
            <person name="DePew J."/>
            <person name="Purushe J."/>
            <person name="Whelen A.C."/>
            <person name="Vinetz J.M."/>
            <person name="Sutton G.G."/>
            <person name="Nierman W.C."/>
            <person name="Fouts D.E."/>
        </authorList>
    </citation>
    <scope>NUCLEOTIDE SEQUENCE [LARGE SCALE GENOMIC DNA]</scope>
    <source>
        <strain evidence="2 3">2007001578</strain>
    </source>
</reference>
<gene>
    <name evidence="2" type="ORF">LEP1GSC035_1469</name>
</gene>
<dbReference type="PANTHER" id="PTHR43000">
    <property type="entry name" value="DTDP-D-GLUCOSE 4,6-DEHYDRATASE-RELATED"/>
    <property type="match status" value="1"/>
</dbReference>
<name>A0ABP2TAA7_9LEPT</name>
<accession>A0ABP2TAA7</accession>
<evidence type="ECO:0000259" key="1">
    <source>
        <dbReference type="Pfam" id="PF16363"/>
    </source>
</evidence>
<dbReference type="EMBL" id="AHMH02000057">
    <property type="protein sequence ID" value="EMN01250.1"/>
    <property type="molecule type" value="Genomic_DNA"/>
</dbReference>
<dbReference type="Pfam" id="PF16363">
    <property type="entry name" value="GDP_Man_Dehyd"/>
    <property type="match status" value="1"/>
</dbReference>
<proteinExistence type="predicted"/>